<gene>
    <name evidence="1" type="ORF">B9P89_07915</name>
</gene>
<evidence type="ECO:0000313" key="1">
    <source>
        <dbReference type="EMBL" id="OYR05798.1"/>
    </source>
</evidence>
<dbReference type="AlphaFoldDB" id="A0AA44SLA5"/>
<sequence>MYDEFWRLTVEKSHINTESLNTIHDCLSQLVIAEETQLSIESQLASSNSSSEWSVWRKKAENALRVVKAKRRIITARLAVLRQIEKENNMQFNQQHNDYLVAELKKIVTPSSFECCVRRANEKLGGSIE</sequence>
<proteinExistence type="predicted"/>
<accession>A0AA44SLA5</accession>
<evidence type="ECO:0000313" key="2">
    <source>
        <dbReference type="Proteomes" id="UP000215827"/>
    </source>
</evidence>
<name>A0AA44SLA5_CITFR</name>
<dbReference type="Proteomes" id="UP000215827">
    <property type="component" value="Unassembled WGS sequence"/>
</dbReference>
<comment type="caution">
    <text evidence="1">The sequence shown here is derived from an EMBL/GenBank/DDBJ whole genome shotgun (WGS) entry which is preliminary data.</text>
</comment>
<dbReference type="EMBL" id="NEFA01000007">
    <property type="protein sequence ID" value="OYR05798.1"/>
    <property type="molecule type" value="Genomic_DNA"/>
</dbReference>
<organism evidence="1 2">
    <name type="scientific">Citrobacter freundii</name>
    <dbReference type="NCBI Taxonomy" id="546"/>
    <lineage>
        <taxon>Bacteria</taxon>
        <taxon>Pseudomonadati</taxon>
        <taxon>Pseudomonadota</taxon>
        <taxon>Gammaproteobacteria</taxon>
        <taxon>Enterobacterales</taxon>
        <taxon>Enterobacteriaceae</taxon>
        <taxon>Citrobacter</taxon>
        <taxon>Citrobacter freundii complex</taxon>
    </lineage>
</organism>
<reference evidence="1 2" key="1">
    <citation type="submission" date="2017-04" db="EMBL/GenBank/DDBJ databases">
        <title>Emergence of KPC-2-producing Citrobacter isolates from sediments of a Chinese river.</title>
        <authorList>
            <person name="Zheng B."/>
        </authorList>
    </citation>
    <scope>NUCLEOTIDE SEQUENCE [LARGE SCALE GENOMIC DNA]</scope>
    <source>
        <strain evidence="1 2">C191</strain>
    </source>
</reference>
<protein>
    <submittedName>
        <fullName evidence="1">Uncharacterized protein</fullName>
    </submittedName>
</protein>